<dbReference type="AlphaFoldDB" id="B9RLQ3"/>
<dbReference type="Proteomes" id="UP000008311">
    <property type="component" value="Unassembled WGS sequence"/>
</dbReference>
<name>B9RLQ3_RICCO</name>
<keyword evidence="2" id="KW-1185">Reference proteome</keyword>
<proteinExistence type="predicted"/>
<keyword evidence="1" id="KW-0808">Transferase</keyword>
<dbReference type="Gene3D" id="3.40.50.2000">
    <property type="entry name" value="Glycogen Phosphorylase B"/>
    <property type="match status" value="1"/>
</dbReference>
<protein>
    <submittedName>
        <fullName evidence="1">Glucosyl/glucuronosyl transferases, putative</fullName>
    </submittedName>
</protein>
<reference evidence="2" key="1">
    <citation type="journal article" date="2010" name="Nat. Biotechnol.">
        <title>Draft genome sequence of the oilseed species Ricinus communis.</title>
        <authorList>
            <person name="Chan A.P."/>
            <person name="Crabtree J."/>
            <person name="Zhao Q."/>
            <person name="Lorenzi H."/>
            <person name="Orvis J."/>
            <person name="Puiu D."/>
            <person name="Melake-Berhan A."/>
            <person name="Jones K.M."/>
            <person name="Redman J."/>
            <person name="Chen G."/>
            <person name="Cahoon E.B."/>
            <person name="Gedil M."/>
            <person name="Stanke M."/>
            <person name="Haas B.J."/>
            <person name="Wortman J.R."/>
            <person name="Fraser-Liggett C.M."/>
            <person name="Ravel J."/>
            <person name="Rabinowicz P.D."/>
        </authorList>
    </citation>
    <scope>NUCLEOTIDE SEQUENCE [LARGE SCALE GENOMIC DNA]</scope>
    <source>
        <strain evidence="2">cv. Hale</strain>
    </source>
</reference>
<sequence>MVLSCHLYHKKLVHRIADHGLNVTVLTTEAACARLAKGHSRNGAMVVSVPDDLETEDERRDEMKAMESFAREMPARTVNFINKVNQPQNDHKITCMISDLMNTWSLEIARKMELKLAIYEPVVPGCLAAWLKLSDLLEAGIIDDKGN</sequence>
<evidence type="ECO:0000313" key="1">
    <source>
        <dbReference type="EMBL" id="EEF47778.1"/>
    </source>
</evidence>
<dbReference type="InParanoid" id="B9RLQ3"/>
<dbReference type="STRING" id="3988.B9RLQ3"/>
<organism evidence="1 2">
    <name type="scientific">Ricinus communis</name>
    <name type="common">Castor bean</name>
    <dbReference type="NCBI Taxonomy" id="3988"/>
    <lineage>
        <taxon>Eukaryota</taxon>
        <taxon>Viridiplantae</taxon>
        <taxon>Streptophyta</taxon>
        <taxon>Embryophyta</taxon>
        <taxon>Tracheophyta</taxon>
        <taxon>Spermatophyta</taxon>
        <taxon>Magnoliopsida</taxon>
        <taxon>eudicotyledons</taxon>
        <taxon>Gunneridae</taxon>
        <taxon>Pentapetalae</taxon>
        <taxon>rosids</taxon>
        <taxon>fabids</taxon>
        <taxon>Malpighiales</taxon>
        <taxon>Euphorbiaceae</taxon>
        <taxon>Acalyphoideae</taxon>
        <taxon>Acalypheae</taxon>
        <taxon>Ricinus</taxon>
    </lineage>
</organism>
<dbReference type="GO" id="GO:0016740">
    <property type="term" value="F:transferase activity"/>
    <property type="evidence" value="ECO:0007669"/>
    <property type="project" value="UniProtKB-KW"/>
</dbReference>
<accession>B9RLQ3</accession>
<dbReference type="SUPFAM" id="SSF53756">
    <property type="entry name" value="UDP-Glycosyltransferase/glycogen phosphorylase"/>
    <property type="match status" value="1"/>
</dbReference>
<gene>
    <name evidence="1" type="ORF">RCOM_1470000</name>
</gene>
<evidence type="ECO:0000313" key="2">
    <source>
        <dbReference type="Proteomes" id="UP000008311"/>
    </source>
</evidence>
<dbReference type="EMBL" id="EQ973788">
    <property type="protein sequence ID" value="EEF47778.1"/>
    <property type="molecule type" value="Genomic_DNA"/>
</dbReference>